<evidence type="ECO:0008006" key="4">
    <source>
        <dbReference type="Google" id="ProtNLM"/>
    </source>
</evidence>
<keyword evidence="1" id="KW-1133">Transmembrane helix</keyword>
<dbReference type="EMBL" id="LGKP01000021">
    <property type="protein sequence ID" value="KPL86813.1"/>
    <property type="molecule type" value="Genomic_DNA"/>
</dbReference>
<keyword evidence="3" id="KW-1185">Reference proteome</keyword>
<dbReference type="SUPFAM" id="SSF48239">
    <property type="entry name" value="Terpenoid cyclases/Protein prenyltransferases"/>
    <property type="match status" value="1"/>
</dbReference>
<evidence type="ECO:0000313" key="2">
    <source>
        <dbReference type="EMBL" id="KPL86813.1"/>
    </source>
</evidence>
<organism evidence="2 3">
    <name type="scientific">Herpetosiphon geysericola</name>
    <dbReference type="NCBI Taxonomy" id="70996"/>
    <lineage>
        <taxon>Bacteria</taxon>
        <taxon>Bacillati</taxon>
        <taxon>Chloroflexota</taxon>
        <taxon>Chloroflexia</taxon>
        <taxon>Herpetosiphonales</taxon>
        <taxon>Herpetosiphonaceae</taxon>
        <taxon>Herpetosiphon</taxon>
    </lineage>
</organism>
<dbReference type="AlphaFoldDB" id="A0A0P6YNH7"/>
<evidence type="ECO:0000313" key="3">
    <source>
        <dbReference type="Proteomes" id="UP000050277"/>
    </source>
</evidence>
<reference evidence="2 3" key="1">
    <citation type="submission" date="2015-07" db="EMBL/GenBank/DDBJ databases">
        <title>Whole genome sequence of Herpetosiphon geysericola DSM 7119.</title>
        <authorList>
            <person name="Hemp J."/>
            <person name="Ward L.M."/>
            <person name="Pace L.A."/>
            <person name="Fischer W.W."/>
        </authorList>
    </citation>
    <scope>NUCLEOTIDE SEQUENCE [LARGE SCALE GENOMIC DNA]</scope>
    <source>
        <strain evidence="2 3">DSM 7119</strain>
    </source>
</reference>
<dbReference type="STRING" id="70996.SE18_12720"/>
<dbReference type="InterPro" id="IPR008930">
    <property type="entry name" value="Terpenoid_cyclase/PrenylTrfase"/>
</dbReference>
<gene>
    <name evidence="2" type="ORF">SE18_12720</name>
</gene>
<dbReference type="PANTHER" id="PTHR10559">
    <property type="entry name" value="TRANSCOBALAMIN-1/GASTRIC INTRINSIC FACTOR"/>
    <property type="match status" value="1"/>
</dbReference>
<accession>A0A0P6YNH7</accession>
<dbReference type="RefSeq" id="WP_054534830.1">
    <property type="nucleotide sequence ID" value="NZ_LGKP01000021.1"/>
</dbReference>
<dbReference type="CDD" id="cd00688">
    <property type="entry name" value="ISOPREN_C2_like"/>
    <property type="match status" value="1"/>
</dbReference>
<comment type="caution">
    <text evidence="2">The sequence shown here is derived from an EMBL/GenBank/DDBJ whole genome shotgun (WGS) entry which is preliminary data.</text>
</comment>
<evidence type="ECO:0000256" key="1">
    <source>
        <dbReference type="SAM" id="Phobius"/>
    </source>
</evidence>
<dbReference type="PANTHER" id="PTHR10559:SF18">
    <property type="entry name" value="TRANSCOBALAMIN II"/>
    <property type="match status" value="1"/>
</dbReference>
<feature type="transmembrane region" description="Helical" evidence="1">
    <location>
        <begin position="340"/>
        <end position="359"/>
    </location>
</feature>
<dbReference type="Proteomes" id="UP000050277">
    <property type="component" value="Unassembled WGS sequence"/>
</dbReference>
<dbReference type="InterPro" id="IPR051588">
    <property type="entry name" value="Cobalamin_Transport"/>
</dbReference>
<dbReference type="Gene3D" id="1.50.10.20">
    <property type="match status" value="1"/>
</dbReference>
<proteinExistence type="predicted"/>
<dbReference type="OrthoDB" id="144905at2"/>
<keyword evidence="1" id="KW-0812">Transmembrane</keyword>
<protein>
    <recommendedName>
        <fullName evidence="4">Squalene cyclase C-terminal domain-containing protein</fullName>
    </recommendedName>
</protein>
<keyword evidence="1" id="KW-0472">Membrane</keyword>
<name>A0A0P6YNH7_9CHLR</name>
<sequence length="363" mass="38415">MLQTMVRYRWLLALIGFLVAVPIAAQTRNNNRGADWLQRQQQADGSFSSYYFYPVDPTACSVYALKAAGYQLAPATQQFIEQNAANYANDPDKAAAFVMAQLLTGHNPRSVAGVDLVAAIVNHYDPTTGMYGENLTAHGLAILALNAAGEQIEPQAIQTIFDKQAADGAWATNTQTTSLLIQALVAADQQQSAAITRGLAYLQTQQDSDRGFMQNRNFPPAAFKDAVSTALAIQAILATGGNPNEAPWADANSNPFKALSRLQMGDGGFVHDSATPQPDTISTCSAIPALLHTTYPLIELAQVGITLTPTLVPSDGATATPIPQPGLPIMLPDAGSDSDLALPIILGGLATCVLVGLRLRKLA</sequence>